<feature type="binding site" evidence="3">
    <location>
        <begin position="312"/>
        <end position="319"/>
    </location>
    <ligand>
        <name>ATP</name>
        <dbReference type="ChEBI" id="CHEBI:30616"/>
    </ligand>
</feature>
<dbReference type="Proteomes" id="UP000595703">
    <property type="component" value="Plasmid pRVR2"/>
</dbReference>
<sequence>MPNTVLTQEGIVAPPTPTPGPDRSPVVGAVMYAAGIAAIGYGTAAFLHRPAILTYAVAAAAAVAVIGSVGGAWHRKHTRPVRDLTVALAPVLRPETPTGMVRASRRRHGVPTKIVIRYPATWDERDTKARDTVRQIVATRLGGTVVATWQPPKRRVVCRIEVTPGSSDIIDRGATPETTSDDSAEQTRLRGRATSVVHSIMGATATVTPTFDGDTLTRVDVAYATTTRDLSRQFRNRALMQLDSKLPGEWRDVWQFEKDRVYFELRPPFPSNVRFPLMHKMKKSELPYAVAEDHSIVSWKLGSKDPHCLVIGPTGSGKTVFIRNLVVAARLLGIPVVLCDPKMTEYLDFEDMDGVQVVCDPHEIAYAITAAHNEMMGRYDLIKRRVAKKDSFSQILFILDEFFIFKEQIDEIWAEMKSQDKTLKGREHPCMSKWKRMVVLARTARIHMIVGIQRPDAAFLTGLARDSFRKRVSLDRATPEAARMMWGDSYTGTDLPSIQGRAITSTADGAQEVQVLRLLTPSDDSDYDGEDKATWETLVDRMQVQSEAYAKAHPGVDLLGFLGSLRSDRPSRGTGPAVLEQLAPPVEPAGGEDVELSERDQDHQSTADPAPHGSYESVGVYELEPGSTVLIDGEPVEITDMHFGDDDGAEWVEVDYVTSDGTEGTERLGLDDVLDARV</sequence>
<feature type="region of interest" description="Disordered" evidence="4">
    <location>
        <begin position="570"/>
        <end position="617"/>
    </location>
</feature>
<keyword evidence="7" id="KW-0614">Plasmid</keyword>
<evidence type="ECO:0000256" key="1">
    <source>
        <dbReference type="ARBA" id="ARBA00022741"/>
    </source>
</evidence>
<dbReference type="GO" id="GO:0003677">
    <property type="term" value="F:DNA binding"/>
    <property type="evidence" value="ECO:0007669"/>
    <property type="project" value="InterPro"/>
</dbReference>
<dbReference type="InterPro" id="IPR050206">
    <property type="entry name" value="FtsK/SpoIIIE/SftA"/>
</dbReference>
<dbReference type="CDD" id="cd01127">
    <property type="entry name" value="TrwB_TraG_TraD_VirD4"/>
    <property type="match status" value="1"/>
</dbReference>
<name>A0A7U3V3F2_9ACTN</name>
<dbReference type="Pfam" id="PF01580">
    <property type="entry name" value="FtsK_SpoIIIE"/>
    <property type="match status" value="1"/>
</dbReference>
<dbReference type="EMBL" id="AP018367">
    <property type="protein sequence ID" value="BBG20758.1"/>
    <property type="molecule type" value="Genomic_DNA"/>
</dbReference>
<protein>
    <submittedName>
        <fullName evidence="7">Putative DNA translocase</fullName>
    </submittedName>
</protein>
<dbReference type="PANTHER" id="PTHR22683:SF47">
    <property type="entry name" value="FTSK DOMAIN-CONTAINING PROTEIN YDCQ"/>
    <property type="match status" value="1"/>
</dbReference>
<keyword evidence="2 3" id="KW-0067">ATP-binding</keyword>
<dbReference type="GO" id="GO:0005524">
    <property type="term" value="F:ATP binding"/>
    <property type="evidence" value="ECO:0007669"/>
    <property type="project" value="UniProtKB-UniRule"/>
</dbReference>
<evidence type="ECO:0000259" key="6">
    <source>
        <dbReference type="PROSITE" id="PS50901"/>
    </source>
</evidence>
<dbReference type="SUPFAM" id="SSF52540">
    <property type="entry name" value="P-loop containing nucleoside triphosphate hydrolases"/>
    <property type="match status" value="1"/>
</dbReference>
<evidence type="ECO:0000256" key="3">
    <source>
        <dbReference type="PROSITE-ProRule" id="PRU00289"/>
    </source>
</evidence>
<dbReference type="InterPro" id="IPR027417">
    <property type="entry name" value="P-loop_NTPase"/>
</dbReference>
<dbReference type="AlphaFoldDB" id="A0A7U3V3F2"/>
<keyword evidence="5" id="KW-0812">Transmembrane</keyword>
<evidence type="ECO:0000256" key="4">
    <source>
        <dbReference type="SAM" id="MobiDB-lite"/>
    </source>
</evidence>
<evidence type="ECO:0000313" key="7">
    <source>
        <dbReference type="EMBL" id="BBG20758.1"/>
    </source>
</evidence>
<dbReference type="PROSITE" id="PS50901">
    <property type="entry name" value="FTSK"/>
    <property type="match status" value="1"/>
</dbReference>
<feature type="compositionally biased region" description="Basic and acidic residues" evidence="4">
    <location>
        <begin position="596"/>
        <end position="605"/>
    </location>
</feature>
<dbReference type="Gene3D" id="3.40.50.300">
    <property type="entry name" value="P-loop containing nucleotide triphosphate hydrolases"/>
    <property type="match status" value="1"/>
</dbReference>
<keyword evidence="5" id="KW-0472">Membrane</keyword>
<evidence type="ECO:0000256" key="2">
    <source>
        <dbReference type="ARBA" id="ARBA00022840"/>
    </source>
</evidence>
<accession>A0A7U3V3F2</accession>
<feature type="domain" description="FtsK" evidence="6">
    <location>
        <begin position="294"/>
        <end position="483"/>
    </location>
</feature>
<keyword evidence="1 3" id="KW-0547">Nucleotide-binding</keyword>
<dbReference type="RefSeq" id="WP_202239974.1">
    <property type="nucleotide sequence ID" value="NZ_AP018367.1"/>
</dbReference>
<keyword evidence="8" id="KW-1185">Reference proteome</keyword>
<feature type="transmembrane region" description="Helical" evidence="5">
    <location>
        <begin position="52"/>
        <end position="73"/>
    </location>
</feature>
<dbReference type="InterPro" id="IPR002543">
    <property type="entry name" value="FtsK_dom"/>
</dbReference>
<dbReference type="PANTHER" id="PTHR22683">
    <property type="entry name" value="SPORULATION PROTEIN RELATED"/>
    <property type="match status" value="1"/>
</dbReference>
<dbReference type="KEGG" id="arev:RVR_P215"/>
<gene>
    <name evidence="7" type="ORF">RVR_P215</name>
</gene>
<proteinExistence type="predicted"/>
<evidence type="ECO:0000313" key="8">
    <source>
        <dbReference type="Proteomes" id="UP000595703"/>
    </source>
</evidence>
<keyword evidence="5" id="KW-1133">Transmembrane helix</keyword>
<reference evidence="7 8" key="1">
    <citation type="journal article" date="2020" name="Sci. Rep.">
        <title>beta-carboline chemical signals induce reveromycin production through a LuxR family regulator in Streptomyces sp. SN-593.</title>
        <authorList>
            <person name="Panthee S."/>
            <person name="Kito N."/>
            <person name="Hayashi T."/>
            <person name="Shimizu T."/>
            <person name="Ishikawa J."/>
            <person name="Hamamoto H."/>
            <person name="Osada H."/>
            <person name="Takahashi S."/>
        </authorList>
    </citation>
    <scope>NUCLEOTIDE SEQUENCE [LARGE SCALE GENOMIC DNA]</scope>
    <source>
        <strain evidence="7 8">SN-593</strain>
        <plasmid evidence="7 8">pRVR2</plasmid>
    </source>
</reference>
<organism evidence="7 8">
    <name type="scientific">Actinacidiphila reveromycinica</name>
    <dbReference type="NCBI Taxonomy" id="659352"/>
    <lineage>
        <taxon>Bacteria</taxon>
        <taxon>Bacillati</taxon>
        <taxon>Actinomycetota</taxon>
        <taxon>Actinomycetes</taxon>
        <taxon>Kitasatosporales</taxon>
        <taxon>Streptomycetaceae</taxon>
        <taxon>Actinacidiphila</taxon>
    </lineage>
</organism>
<feature type="transmembrane region" description="Helical" evidence="5">
    <location>
        <begin position="26"/>
        <end position="47"/>
    </location>
</feature>
<feature type="region of interest" description="Disordered" evidence="4">
    <location>
        <begin position="1"/>
        <end position="22"/>
    </location>
</feature>
<evidence type="ECO:0000256" key="5">
    <source>
        <dbReference type="SAM" id="Phobius"/>
    </source>
</evidence>
<geneLocation type="plasmid" evidence="7 8">
    <name>pRVR2</name>
</geneLocation>
<feature type="region of interest" description="Disordered" evidence="4">
    <location>
        <begin position="167"/>
        <end position="187"/>
    </location>
</feature>